<feature type="chain" id="PRO_5045820063" evidence="2">
    <location>
        <begin position="36"/>
        <end position="271"/>
    </location>
</feature>
<feature type="coiled-coil region" evidence="1">
    <location>
        <begin position="61"/>
        <end position="88"/>
    </location>
</feature>
<organism evidence="3 4">
    <name type="scientific">Shewanella youngdeokensis</name>
    <dbReference type="NCBI Taxonomy" id="2999068"/>
    <lineage>
        <taxon>Bacteria</taxon>
        <taxon>Pseudomonadati</taxon>
        <taxon>Pseudomonadota</taxon>
        <taxon>Gammaproteobacteria</taxon>
        <taxon>Alteromonadales</taxon>
        <taxon>Shewanellaceae</taxon>
        <taxon>Shewanella</taxon>
    </lineage>
</organism>
<dbReference type="Pfam" id="PF11932">
    <property type="entry name" value="DUF3450"/>
    <property type="match status" value="1"/>
</dbReference>
<keyword evidence="4" id="KW-1185">Reference proteome</keyword>
<dbReference type="RefSeq" id="WP_310472024.1">
    <property type="nucleotide sequence ID" value="NZ_CP136522.1"/>
</dbReference>
<proteinExistence type="predicted"/>
<protein>
    <submittedName>
        <fullName evidence="3">DUF3450 domain-containing protein</fullName>
    </submittedName>
</protein>
<evidence type="ECO:0000256" key="1">
    <source>
        <dbReference type="SAM" id="Coils"/>
    </source>
</evidence>
<dbReference type="EMBL" id="CP136522">
    <property type="protein sequence ID" value="WOT04393.1"/>
    <property type="molecule type" value="Genomic_DNA"/>
</dbReference>
<evidence type="ECO:0000313" key="4">
    <source>
        <dbReference type="Proteomes" id="UP001529491"/>
    </source>
</evidence>
<keyword evidence="2" id="KW-0732">Signal</keyword>
<keyword evidence="1" id="KW-0175">Coiled coil</keyword>
<evidence type="ECO:0000313" key="3">
    <source>
        <dbReference type="EMBL" id="WOT04393.1"/>
    </source>
</evidence>
<dbReference type="InterPro" id="IPR016866">
    <property type="entry name" value="UCP028069"/>
</dbReference>
<reference evidence="3 4" key="1">
    <citation type="submission" date="2023-10" db="EMBL/GenBank/DDBJ databases">
        <title>Complete genome sequence of Shewanella sp. DAU334.</title>
        <authorList>
            <person name="Lee Y.-S."/>
            <person name="Jeong H.-R."/>
            <person name="Hwang E.-J."/>
            <person name="Choi Y.-L."/>
            <person name="Kim G.-D."/>
        </authorList>
    </citation>
    <scope>NUCLEOTIDE SEQUENCE [LARGE SCALE GENOMIC DNA]</scope>
    <source>
        <strain evidence="3 4">DAU334</strain>
    </source>
</reference>
<dbReference type="Proteomes" id="UP001529491">
    <property type="component" value="Chromosome"/>
</dbReference>
<feature type="signal peptide" evidence="2">
    <location>
        <begin position="1"/>
        <end position="35"/>
    </location>
</feature>
<sequence>MTSHHYRSTDKNCYASKLKSAVTVVALTISSAVMANPGALEQSNSLEKTITQQAATTQQAVAKSHMNAVQLEAENNSLRAELKELQVYKAHLDSMIQSQNDEINSFDVQLEEIVETKKSIVPLMYSMLEWLEQHIAADKPIRIDARNARINKLTAMMPRADISDAEKYRRILEAYQIELEYGYKLGSYKALITIAGQSLQTEQLYLGRTALVARSADRKNYWSWSSSNKNWQPLDTSLGLHIDKAFDVANKQAAPHLLTLPVSLAVTEGAE</sequence>
<dbReference type="PIRSF" id="PIRSF028069">
    <property type="entry name" value="UCP028069"/>
    <property type="match status" value="1"/>
</dbReference>
<accession>A0ABZ0JW23</accession>
<gene>
    <name evidence="3" type="ORF">RGE70_13830</name>
</gene>
<name>A0ABZ0JW23_9GAMM</name>
<evidence type="ECO:0000256" key="2">
    <source>
        <dbReference type="SAM" id="SignalP"/>
    </source>
</evidence>